<dbReference type="EMBL" id="BK015049">
    <property type="protein sequence ID" value="DAD88892.1"/>
    <property type="molecule type" value="Genomic_DNA"/>
</dbReference>
<evidence type="ECO:0000313" key="2">
    <source>
        <dbReference type="EMBL" id="DAD88892.1"/>
    </source>
</evidence>
<accession>A0A8S5N391</accession>
<proteinExistence type="predicted"/>
<reference evidence="2" key="1">
    <citation type="journal article" date="2021" name="Proc. Natl. Acad. Sci. U.S.A.">
        <title>A Catalog of Tens of Thousands of Viruses from Human Metagenomes Reveals Hidden Associations with Chronic Diseases.</title>
        <authorList>
            <person name="Tisza M.J."/>
            <person name="Buck C.B."/>
        </authorList>
    </citation>
    <scope>NUCLEOTIDE SEQUENCE</scope>
    <source>
        <strain evidence="2">CtRuT6</strain>
    </source>
</reference>
<feature type="region of interest" description="Disordered" evidence="1">
    <location>
        <begin position="1"/>
        <end position="29"/>
    </location>
</feature>
<sequence length="29" mass="3364">MTMDIRQTNNLPSVLRCKSVTDEQKRNGK</sequence>
<protein>
    <submittedName>
        <fullName evidence="2">Uncharacterized protein</fullName>
    </submittedName>
</protein>
<name>A0A8S5N391_9CAUD</name>
<evidence type="ECO:0000256" key="1">
    <source>
        <dbReference type="SAM" id="MobiDB-lite"/>
    </source>
</evidence>
<feature type="compositionally biased region" description="Basic and acidic residues" evidence="1">
    <location>
        <begin position="19"/>
        <end position="29"/>
    </location>
</feature>
<organism evidence="2">
    <name type="scientific">Siphoviridae sp. ctRuT6</name>
    <dbReference type="NCBI Taxonomy" id="2826339"/>
    <lineage>
        <taxon>Viruses</taxon>
        <taxon>Duplodnaviria</taxon>
        <taxon>Heunggongvirae</taxon>
        <taxon>Uroviricota</taxon>
        <taxon>Caudoviricetes</taxon>
    </lineage>
</organism>
<feature type="compositionally biased region" description="Polar residues" evidence="1">
    <location>
        <begin position="1"/>
        <end position="12"/>
    </location>
</feature>